<sequence>MGDNLDHGLCEKRREPRHEKYTSQESKTEYLNAGYRLLNKSVSEDCEEYVGTMAPALVGPQEHLLKTVKR</sequence>
<reference evidence="2" key="2">
    <citation type="submission" date="2020-11" db="EMBL/GenBank/DDBJ databases">
        <authorList>
            <person name="McCartney M.A."/>
            <person name="Auch B."/>
            <person name="Kono T."/>
            <person name="Mallez S."/>
            <person name="Becker A."/>
            <person name="Gohl D.M."/>
            <person name="Silverstein K.A.T."/>
            <person name="Koren S."/>
            <person name="Bechman K.B."/>
            <person name="Herman A."/>
            <person name="Abrahante J.E."/>
            <person name="Garbe J."/>
        </authorList>
    </citation>
    <scope>NUCLEOTIDE SEQUENCE</scope>
    <source>
        <strain evidence="2">Duluth1</strain>
        <tissue evidence="2">Whole animal</tissue>
    </source>
</reference>
<keyword evidence="3" id="KW-1185">Reference proteome</keyword>
<reference evidence="2" key="1">
    <citation type="journal article" date="2019" name="bioRxiv">
        <title>The Genome of the Zebra Mussel, Dreissena polymorpha: A Resource for Invasive Species Research.</title>
        <authorList>
            <person name="McCartney M.A."/>
            <person name="Auch B."/>
            <person name="Kono T."/>
            <person name="Mallez S."/>
            <person name="Zhang Y."/>
            <person name="Obille A."/>
            <person name="Becker A."/>
            <person name="Abrahante J.E."/>
            <person name="Garbe J."/>
            <person name="Badalamenti J.P."/>
            <person name="Herman A."/>
            <person name="Mangelson H."/>
            <person name="Liachko I."/>
            <person name="Sullivan S."/>
            <person name="Sone E.D."/>
            <person name="Koren S."/>
            <person name="Silverstein K.A.T."/>
            <person name="Beckman K.B."/>
            <person name="Gohl D.M."/>
        </authorList>
    </citation>
    <scope>NUCLEOTIDE SEQUENCE</scope>
    <source>
        <strain evidence="2">Duluth1</strain>
        <tissue evidence="2">Whole animal</tissue>
    </source>
</reference>
<feature type="region of interest" description="Disordered" evidence="1">
    <location>
        <begin position="1"/>
        <end position="26"/>
    </location>
</feature>
<evidence type="ECO:0000313" key="3">
    <source>
        <dbReference type="Proteomes" id="UP000828390"/>
    </source>
</evidence>
<evidence type="ECO:0000313" key="2">
    <source>
        <dbReference type="EMBL" id="KAH3835497.1"/>
    </source>
</evidence>
<accession>A0A9D4K9W7</accession>
<organism evidence="2 3">
    <name type="scientific">Dreissena polymorpha</name>
    <name type="common">Zebra mussel</name>
    <name type="synonym">Mytilus polymorpha</name>
    <dbReference type="NCBI Taxonomy" id="45954"/>
    <lineage>
        <taxon>Eukaryota</taxon>
        <taxon>Metazoa</taxon>
        <taxon>Spiralia</taxon>
        <taxon>Lophotrochozoa</taxon>
        <taxon>Mollusca</taxon>
        <taxon>Bivalvia</taxon>
        <taxon>Autobranchia</taxon>
        <taxon>Heteroconchia</taxon>
        <taxon>Euheterodonta</taxon>
        <taxon>Imparidentia</taxon>
        <taxon>Neoheterodontei</taxon>
        <taxon>Myida</taxon>
        <taxon>Dreissenoidea</taxon>
        <taxon>Dreissenidae</taxon>
        <taxon>Dreissena</taxon>
    </lineage>
</organism>
<dbReference type="AlphaFoldDB" id="A0A9D4K9W7"/>
<dbReference type="EMBL" id="JAIWYP010000004">
    <property type="protein sequence ID" value="KAH3835497.1"/>
    <property type="molecule type" value="Genomic_DNA"/>
</dbReference>
<proteinExistence type="predicted"/>
<comment type="caution">
    <text evidence="2">The sequence shown here is derived from an EMBL/GenBank/DDBJ whole genome shotgun (WGS) entry which is preliminary data.</text>
</comment>
<gene>
    <name evidence="2" type="ORF">DPMN_108848</name>
</gene>
<evidence type="ECO:0000256" key="1">
    <source>
        <dbReference type="SAM" id="MobiDB-lite"/>
    </source>
</evidence>
<protein>
    <submittedName>
        <fullName evidence="2">Uncharacterized protein</fullName>
    </submittedName>
</protein>
<dbReference type="Proteomes" id="UP000828390">
    <property type="component" value="Unassembled WGS sequence"/>
</dbReference>
<name>A0A9D4K9W7_DREPO</name>